<dbReference type="GO" id="GO:0006189">
    <property type="term" value="P:'de novo' IMP biosynthetic process"/>
    <property type="evidence" value="ECO:0007669"/>
    <property type="project" value="InterPro"/>
</dbReference>
<dbReference type="InterPro" id="IPR018236">
    <property type="entry name" value="SAICAR_synthetase_CS"/>
</dbReference>
<dbReference type="SUPFAM" id="SSF56104">
    <property type="entry name" value="SAICAR synthase-like"/>
    <property type="match status" value="1"/>
</dbReference>
<protein>
    <submittedName>
        <fullName evidence="10">SAICAR synthetase domain-containing protein</fullName>
    </submittedName>
</protein>
<dbReference type="PANTHER" id="PTHR43599:SF3">
    <property type="entry name" value="SI:DKEY-6E2.2"/>
    <property type="match status" value="1"/>
</dbReference>
<comment type="pathway">
    <text evidence="1">Purine metabolism; IMP biosynthesis via de novo pathway; 5-amino-1-(5-phospho-D-ribosyl)imidazole-4-carboxamide from 5-amino-1-(5-phospho-D-ribosyl)imidazole-4-carboxylate: step 1/2.</text>
</comment>
<dbReference type="Pfam" id="PF00731">
    <property type="entry name" value="AIRC"/>
    <property type="match status" value="1"/>
</dbReference>
<evidence type="ECO:0000256" key="5">
    <source>
        <dbReference type="ARBA" id="ARBA00022741"/>
    </source>
</evidence>
<organism evidence="10 11">
    <name type="scientific">Ditylenchus destructor</name>
    <dbReference type="NCBI Taxonomy" id="166010"/>
    <lineage>
        <taxon>Eukaryota</taxon>
        <taxon>Metazoa</taxon>
        <taxon>Ecdysozoa</taxon>
        <taxon>Nematoda</taxon>
        <taxon>Chromadorea</taxon>
        <taxon>Rhabditida</taxon>
        <taxon>Tylenchina</taxon>
        <taxon>Tylenchomorpha</taxon>
        <taxon>Sphaerularioidea</taxon>
        <taxon>Anguinidae</taxon>
        <taxon>Anguininae</taxon>
        <taxon>Ditylenchus</taxon>
    </lineage>
</organism>
<dbReference type="Gene3D" id="3.30.470.20">
    <property type="entry name" value="ATP-grasp fold, B domain"/>
    <property type="match status" value="1"/>
</dbReference>
<dbReference type="SUPFAM" id="SSF52255">
    <property type="entry name" value="N5-CAIR mutase (phosphoribosylaminoimidazole carboxylase, PurE)"/>
    <property type="match status" value="1"/>
</dbReference>
<dbReference type="PANTHER" id="PTHR43599">
    <property type="entry name" value="MULTIFUNCTIONAL PROTEIN ADE2"/>
    <property type="match status" value="1"/>
</dbReference>
<evidence type="ECO:0000259" key="9">
    <source>
        <dbReference type="SMART" id="SM01001"/>
    </source>
</evidence>
<keyword evidence="8" id="KW-0511">Multifunctional enzyme</keyword>
<dbReference type="InterPro" id="IPR028923">
    <property type="entry name" value="SAICAR_synt/ADE2_N"/>
</dbReference>
<comment type="pathway">
    <text evidence="2">Purine metabolism; IMP biosynthesis via de novo pathway; 5-amino-1-(5-phospho-D-ribosyl)imidazole-4-carboxylate from 5-amino-1-(5-phospho-D-ribosyl)imidazole (carboxylase route): step 1/1.</text>
</comment>
<dbReference type="SMART" id="SM01001">
    <property type="entry name" value="AIRC"/>
    <property type="match status" value="1"/>
</dbReference>
<evidence type="ECO:0000256" key="7">
    <source>
        <dbReference type="ARBA" id="ARBA00022840"/>
    </source>
</evidence>
<accession>A0AAD4N7P3</accession>
<dbReference type="HAMAP" id="MF_00137">
    <property type="entry name" value="SAICAR_synth"/>
    <property type="match status" value="1"/>
</dbReference>
<dbReference type="GO" id="GO:0005829">
    <property type="term" value="C:cytosol"/>
    <property type="evidence" value="ECO:0007669"/>
    <property type="project" value="TreeGrafter"/>
</dbReference>
<dbReference type="GO" id="GO:0004639">
    <property type="term" value="F:phosphoribosylaminoimidazolesuccinocarboxamide synthase activity"/>
    <property type="evidence" value="ECO:0007669"/>
    <property type="project" value="InterPro"/>
</dbReference>
<evidence type="ECO:0000256" key="8">
    <source>
        <dbReference type="ARBA" id="ARBA00023268"/>
    </source>
</evidence>
<dbReference type="PROSITE" id="PS01058">
    <property type="entry name" value="SAICAR_SYNTHETASE_2"/>
    <property type="match status" value="1"/>
</dbReference>
<evidence type="ECO:0000256" key="6">
    <source>
        <dbReference type="ARBA" id="ARBA00022755"/>
    </source>
</evidence>
<name>A0AAD4N7P3_9BILA</name>
<evidence type="ECO:0000313" key="11">
    <source>
        <dbReference type="Proteomes" id="UP001201812"/>
    </source>
</evidence>
<reference evidence="10" key="1">
    <citation type="submission" date="2022-01" db="EMBL/GenBank/DDBJ databases">
        <title>Genome Sequence Resource for Two Populations of Ditylenchus destructor, the Migratory Endoparasitic Phytonematode.</title>
        <authorList>
            <person name="Zhang H."/>
            <person name="Lin R."/>
            <person name="Xie B."/>
        </authorList>
    </citation>
    <scope>NUCLEOTIDE SEQUENCE</scope>
    <source>
        <strain evidence="10">BazhouSP</strain>
    </source>
</reference>
<comment type="similarity">
    <text evidence="3">In the N-terminal section; belongs to the SAICAR synthetase family.</text>
</comment>
<keyword evidence="11" id="KW-1185">Reference proteome</keyword>
<dbReference type="PROSITE" id="PS01057">
    <property type="entry name" value="SAICAR_SYNTHETASE_1"/>
    <property type="match status" value="1"/>
</dbReference>
<proteinExistence type="inferred from homology"/>
<keyword evidence="5" id="KW-0547">Nucleotide-binding</keyword>
<evidence type="ECO:0000256" key="4">
    <source>
        <dbReference type="ARBA" id="ARBA00022598"/>
    </source>
</evidence>
<dbReference type="InterPro" id="IPR050089">
    <property type="entry name" value="SAICAR_synthetase"/>
</dbReference>
<dbReference type="InterPro" id="IPR000031">
    <property type="entry name" value="PurE_dom"/>
</dbReference>
<evidence type="ECO:0000256" key="3">
    <source>
        <dbReference type="ARBA" id="ARBA00011020"/>
    </source>
</evidence>
<dbReference type="FunFam" id="3.30.470.20:FF:000020">
    <property type="entry name" value="Probable multifunctional protein ADE2"/>
    <property type="match status" value="1"/>
</dbReference>
<evidence type="ECO:0000256" key="1">
    <source>
        <dbReference type="ARBA" id="ARBA00004672"/>
    </source>
</evidence>
<keyword evidence="6" id="KW-0658">Purine biosynthesis</keyword>
<keyword evidence="7" id="KW-0067">ATP-binding</keyword>
<dbReference type="CDD" id="cd01416">
    <property type="entry name" value="SAICAR_synt_Ade5"/>
    <property type="match status" value="1"/>
</dbReference>
<dbReference type="Gene3D" id="3.30.200.20">
    <property type="entry name" value="Phosphorylase Kinase, domain 1"/>
    <property type="match status" value="1"/>
</dbReference>
<sequence length="429" mass="47365">MGEKQSETPLARGKTKAIFAMKDNPELVLIESFDSLTAFNAKRKDTVSGKAAAATRTTCNVFQFLSGAGCQTHFVKQAGDCEFVAKRCEMIPIEWVARRIATGSFLKRNPGVEEGYVFPTPKIETFFKDDANDDPQWSEEQILANKFVYCGGKRRIGRSEVDIMKRWTSAIFRLLERAWMVHGCVLVDMKIEFGVDTKGNILLADVVDNDSWRVWPNGDRRLQLDKQFYRDLKDVTDDALVELKKNYDKVAELTSKFTNSSAQSKIVIVMGSSADLEYTKKIETEAKKLGVADVERRICSAHKSTAEVLQLADKYEAQMSASNSASIVFIAVAGRSNGLGGVLSASSTIPVISAPPLSGEWGPHDIWSSIRMPSGVGCTTVFGPDEAALAACKILAQTNHTVFSKILARQTVNVVKILEDDNQLNNNEE</sequence>
<feature type="domain" description="PurE" evidence="9">
    <location>
        <begin position="264"/>
        <end position="417"/>
    </location>
</feature>
<dbReference type="Pfam" id="PF01259">
    <property type="entry name" value="SAICAR_synt"/>
    <property type="match status" value="1"/>
</dbReference>
<dbReference type="EMBL" id="JAKKPZ010000013">
    <property type="protein sequence ID" value="KAI1714340.1"/>
    <property type="molecule type" value="Genomic_DNA"/>
</dbReference>
<dbReference type="AlphaFoldDB" id="A0AAD4N7P3"/>
<evidence type="ECO:0000313" key="10">
    <source>
        <dbReference type="EMBL" id="KAI1714340.1"/>
    </source>
</evidence>
<evidence type="ECO:0000256" key="2">
    <source>
        <dbReference type="ARBA" id="ARBA00004747"/>
    </source>
</evidence>
<dbReference type="Proteomes" id="UP001201812">
    <property type="component" value="Unassembled WGS sequence"/>
</dbReference>
<dbReference type="Gene3D" id="3.40.50.1970">
    <property type="match status" value="1"/>
</dbReference>
<gene>
    <name evidence="10" type="ORF">DdX_08433</name>
</gene>
<keyword evidence="4" id="KW-0436">Ligase</keyword>
<comment type="caution">
    <text evidence="10">The sequence shown here is derived from an EMBL/GenBank/DDBJ whole genome shotgun (WGS) entry which is preliminary data.</text>
</comment>
<dbReference type="GO" id="GO:0005524">
    <property type="term" value="F:ATP binding"/>
    <property type="evidence" value="ECO:0007669"/>
    <property type="project" value="UniProtKB-KW"/>
</dbReference>